<reference evidence="1 2" key="1">
    <citation type="journal article" date="2015" name="Stand. Genomic Sci.">
        <title>Genome sequence of a native-feather degrading extremely thermophilic Eubacterium, Fervidobacterium islandicum AW-1.</title>
        <authorList>
            <person name="Lee Y.J."/>
            <person name="Jeong H."/>
            <person name="Park G.S."/>
            <person name="Kwak Y."/>
            <person name="Lee S.J."/>
            <person name="Lee S.J."/>
            <person name="Park M.K."/>
            <person name="Kim J.Y."/>
            <person name="Kang H.K."/>
            <person name="Shin J.H."/>
            <person name="Lee D.W."/>
        </authorList>
    </citation>
    <scope>NUCLEOTIDE SEQUENCE [LARGE SCALE GENOMIC DNA]</scope>
    <source>
        <strain evidence="1 2">AW-1</strain>
    </source>
</reference>
<dbReference type="RefSeq" id="WP_033192191.1">
    <property type="nucleotide sequence ID" value="NZ_CP014334.2"/>
</dbReference>
<evidence type="ECO:0000313" key="1">
    <source>
        <dbReference type="EMBL" id="AMW33216.1"/>
    </source>
</evidence>
<sequence>MGKVKIVEPVNLVIFIFSAQLDYWFEVVKPDLIALFGPIDYISPELDFEKYTLYYNEEMGSGITGRLISFERLIHPSLLASIKVKTNELEAKHAVEGNRRFNLDPGYIHHMQFVLATTKMWPHRIYIGQGIYAEPTLMYINGKWKDYDFTYPNYKEEVYKAELSKIRDLYLEKRKEYLKSIMRTVRGKECKERGGRNS</sequence>
<dbReference type="EMBL" id="CP014334">
    <property type="protein sequence ID" value="AMW33216.1"/>
    <property type="molecule type" value="Genomic_DNA"/>
</dbReference>
<gene>
    <name evidence="1" type="ORF">NA23_08180</name>
</gene>
<organism evidence="1 2">
    <name type="scientific">Fervidobacterium islandicum</name>
    <dbReference type="NCBI Taxonomy" id="2423"/>
    <lineage>
        <taxon>Bacteria</taxon>
        <taxon>Thermotogati</taxon>
        <taxon>Thermotogota</taxon>
        <taxon>Thermotogae</taxon>
        <taxon>Thermotogales</taxon>
        <taxon>Fervidobacteriaceae</taxon>
        <taxon>Fervidobacterium</taxon>
    </lineage>
</organism>
<dbReference type="Proteomes" id="UP000093740">
    <property type="component" value="Chromosome"/>
</dbReference>
<proteinExistence type="predicted"/>
<protein>
    <submittedName>
        <fullName evidence="1">DUF4416 family protein</fullName>
    </submittedName>
</protein>
<name>A0AAI8CN10_FERIS</name>
<dbReference type="AlphaFoldDB" id="A0AAI8CN10"/>
<dbReference type="Pfam" id="PF14385">
    <property type="entry name" value="DUF4416"/>
    <property type="match status" value="1"/>
</dbReference>
<dbReference type="InterPro" id="IPR025529">
    <property type="entry name" value="DUF4416"/>
</dbReference>
<evidence type="ECO:0000313" key="2">
    <source>
        <dbReference type="Proteomes" id="UP000093740"/>
    </source>
</evidence>
<keyword evidence="2" id="KW-1185">Reference proteome</keyword>
<accession>A0AAI8CN10</accession>
<dbReference type="KEGG" id="fia:NA23_08180"/>